<dbReference type="Proteomes" id="UP001165541">
    <property type="component" value="Unassembled WGS sequence"/>
</dbReference>
<evidence type="ECO:0000313" key="6">
    <source>
        <dbReference type="EMBL" id="MCM5680038.1"/>
    </source>
</evidence>
<dbReference type="InterPro" id="IPR005119">
    <property type="entry name" value="LysR_subst-bd"/>
</dbReference>
<dbReference type="SUPFAM" id="SSF46785">
    <property type="entry name" value="Winged helix' DNA-binding domain"/>
    <property type="match status" value="1"/>
</dbReference>
<evidence type="ECO:0000256" key="4">
    <source>
        <dbReference type="ARBA" id="ARBA00023163"/>
    </source>
</evidence>
<dbReference type="InterPro" id="IPR036390">
    <property type="entry name" value="WH_DNA-bd_sf"/>
</dbReference>
<dbReference type="PROSITE" id="PS50931">
    <property type="entry name" value="HTH_LYSR"/>
    <property type="match status" value="1"/>
</dbReference>
<protein>
    <submittedName>
        <fullName evidence="6">LysR family transcriptional regulator</fullName>
    </submittedName>
</protein>
<evidence type="ECO:0000256" key="1">
    <source>
        <dbReference type="ARBA" id="ARBA00009437"/>
    </source>
</evidence>
<evidence type="ECO:0000256" key="3">
    <source>
        <dbReference type="ARBA" id="ARBA00023125"/>
    </source>
</evidence>
<feature type="domain" description="HTH lysR-type" evidence="5">
    <location>
        <begin position="6"/>
        <end position="63"/>
    </location>
</feature>
<dbReference type="InterPro" id="IPR000847">
    <property type="entry name" value="LysR_HTH_N"/>
</dbReference>
<dbReference type="PANTHER" id="PTHR30118:SF15">
    <property type="entry name" value="TRANSCRIPTIONAL REGULATORY PROTEIN"/>
    <property type="match status" value="1"/>
</dbReference>
<dbReference type="CDD" id="cd08459">
    <property type="entry name" value="PBP2_DntR_NahR_LinR_like"/>
    <property type="match status" value="1"/>
</dbReference>
<gene>
    <name evidence="6" type="ORF">M8A51_10885</name>
</gene>
<reference evidence="6" key="1">
    <citation type="submission" date="2022-05" db="EMBL/GenBank/DDBJ databases">
        <title>Schlegelella sp. nov., isolated from mangrove soil.</title>
        <authorList>
            <person name="Liu Y."/>
            <person name="Ge X."/>
            <person name="Liu W."/>
        </authorList>
    </citation>
    <scope>NUCLEOTIDE SEQUENCE</scope>
    <source>
        <strain evidence="6">S2-27</strain>
    </source>
</reference>
<name>A0ABT0YN02_9BURK</name>
<keyword evidence="4" id="KW-0804">Transcription</keyword>
<accession>A0ABT0YN02</accession>
<dbReference type="Gene3D" id="1.10.10.10">
    <property type="entry name" value="Winged helix-like DNA-binding domain superfamily/Winged helix DNA-binding domain"/>
    <property type="match status" value="1"/>
</dbReference>
<dbReference type="PRINTS" id="PR00039">
    <property type="entry name" value="HTHLYSR"/>
</dbReference>
<comment type="caution">
    <text evidence="6">The sequence shown here is derived from an EMBL/GenBank/DDBJ whole genome shotgun (WGS) entry which is preliminary data.</text>
</comment>
<keyword evidence="2" id="KW-0805">Transcription regulation</keyword>
<dbReference type="InterPro" id="IPR050389">
    <property type="entry name" value="LysR-type_TF"/>
</dbReference>
<keyword evidence="3" id="KW-0238">DNA-binding</keyword>
<dbReference type="EMBL" id="JAMKFE010000005">
    <property type="protein sequence ID" value="MCM5680038.1"/>
    <property type="molecule type" value="Genomic_DNA"/>
</dbReference>
<dbReference type="SUPFAM" id="SSF53850">
    <property type="entry name" value="Periplasmic binding protein-like II"/>
    <property type="match status" value="1"/>
</dbReference>
<keyword evidence="7" id="KW-1185">Reference proteome</keyword>
<evidence type="ECO:0000259" key="5">
    <source>
        <dbReference type="PROSITE" id="PS50931"/>
    </source>
</evidence>
<dbReference type="RefSeq" id="WP_251778455.1">
    <property type="nucleotide sequence ID" value="NZ_JAMKFE010000005.1"/>
</dbReference>
<comment type="similarity">
    <text evidence="1">Belongs to the LysR transcriptional regulatory family.</text>
</comment>
<organism evidence="6 7">
    <name type="scientific">Caldimonas mangrovi</name>
    <dbReference type="NCBI Taxonomy" id="2944811"/>
    <lineage>
        <taxon>Bacteria</taxon>
        <taxon>Pseudomonadati</taxon>
        <taxon>Pseudomonadota</taxon>
        <taxon>Betaproteobacteria</taxon>
        <taxon>Burkholderiales</taxon>
        <taxon>Sphaerotilaceae</taxon>
        <taxon>Caldimonas</taxon>
    </lineage>
</organism>
<evidence type="ECO:0000313" key="7">
    <source>
        <dbReference type="Proteomes" id="UP001165541"/>
    </source>
</evidence>
<proteinExistence type="inferred from homology"/>
<dbReference type="PANTHER" id="PTHR30118">
    <property type="entry name" value="HTH-TYPE TRANSCRIPTIONAL REGULATOR LEUO-RELATED"/>
    <property type="match status" value="1"/>
</dbReference>
<dbReference type="Gene3D" id="3.40.190.10">
    <property type="entry name" value="Periplasmic binding protein-like II"/>
    <property type="match status" value="2"/>
</dbReference>
<dbReference type="InterPro" id="IPR036388">
    <property type="entry name" value="WH-like_DNA-bd_sf"/>
</dbReference>
<evidence type="ECO:0000256" key="2">
    <source>
        <dbReference type="ARBA" id="ARBA00023015"/>
    </source>
</evidence>
<dbReference type="Pfam" id="PF00126">
    <property type="entry name" value="HTH_1"/>
    <property type="match status" value="1"/>
</dbReference>
<sequence length="313" mass="34980">MELHELDLNLLVVFNHLLAERSVSRVAEKLGVSQPAVSNSLAKLRKQFADELFLRTPRGMEPTPFADQLAGSVGYALAMIQSGINLRTNFDPTTAERSFTIGMTDVGEIYFLPTLIERLRHEAPGVTLSTVRNTAVNLRDELESGKVDLAVGLLPQLKAGFFQRRLFAQPYVCVMRRGHRLAKRRISLAEFSAAEHLMVVAAGTGHGKVDELMKRGGVARNVRLTVPHYVSVGHILQGSDMIATVPDRLATRLLEPFDLVKVPHPAKLPDVSINMFWHAKYHRSPVNRWLRDLVFELFADTTRTSARQKRAGE</sequence>
<dbReference type="Pfam" id="PF03466">
    <property type="entry name" value="LysR_substrate"/>
    <property type="match status" value="1"/>
</dbReference>